<evidence type="ECO:0000313" key="14">
    <source>
        <dbReference type="Proteomes" id="UP000659654"/>
    </source>
</evidence>
<reference evidence="12" key="2">
    <citation type="submission" date="2020-09" db="EMBL/GenBank/DDBJ databases">
        <authorList>
            <person name="Kikuchi T."/>
        </authorList>
    </citation>
    <scope>NUCLEOTIDE SEQUENCE</scope>
    <source>
        <strain evidence="12">Ka4C1</strain>
    </source>
</reference>
<dbReference type="InterPro" id="IPR014729">
    <property type="entry name" value="Rossmann-like_a/b/a_fold"/>
</dbReference>
<dbReference type="Gene3D" id="2.170.220.10">
    <property type="match status" value="1"/>
</dbReference>
<dbReference type="EMBL" id="CAJFDI010000006">
    <property type="protein sequence ID" value="CAD5235218.1"/>
    <property type="molecule type" value="Genomic_DNA"/>
</dbReference>
<dbReference type="Gene3D" id="3.40.50.620">
    <property type="entry name" value="HUPs"/>
    <property type="match status" value="1"/>
</dbReference>
<evidence type="ECO:0000256" key="2">
    <source>
        <dbReference type="ARBA" id="ARBA00022598"/>
    </source>
</evidence>
<evidence type="ECO:0000256" key="1">
    <source>
        <dbReference type="ARBA" id="ARBA00012838"/>
    </source>
</evidence>
<dbReference type="PANTHER" id="PTHR43326:SF1">
    <property type="entry name" value="METHIONINE--TRNA LIGASE, MITOCHONDRIAL"/>
    <property type="match status" value="1"/>
</dbReference>
<evidence type="ECO:0000256" key="10">
    <source>
        <dbReference type="RuleBase" id="RU363039"/>
    </source>
</evidence>
<dbReference type="CDD" id="cd00814">
    <property type="entry name" value="MetRS_core"/>
    <property type="match status" value="1"/>
</dbReference>
<dbReference type="EC" id="6.1.1.10" evidence="1"/>
<evidence type="ECO:0000256" key="6">
    <source>
        <dbReference type="ARBA" id="ARBA00023146"/>
    </source>
</evidence>
<evidence type="ECO:0000313" key="12">
    <source>
        <dbReference type="EMBL" id="CAD5235218.1"/>
    </source>
</evidence>
<dbReference type="AlphaFoldDB" id="A0A1I7RK70"/>
<evidence type="ECO:0000256" key="3">
    <source>
        <dbReference type="ARBA" id="ARBA00022741"/>
    </source>
</evidence>
<keyword evidence="2 10" id="KW-0436">Ligase</keyword>
<dbReference type="GO" id="GO:0006431">
    <property type="term" value="P:methionyl-tRNA aminoacylation"/>
    <property type="evidence" value="ECO:0007669"/>
    <property type="project" value="InterPro"/>
</dbReference>
<comment type="similarity">
    <text evidence="10">Belongs to the class-I aminoacyl-tRNA synthetase family.</text>
</comment>
<evidence type="ECO:0000256" key="4">
    <source>
        <dbReference type="ARBA" id="ARBA00022840"/>
    </source>
</evidence>
<dbReference type="PRINTS" id="PR01041">
    <property type="entry name" value="TRNASYNTHMET"/>
</dbReference>
<evidence type="ECO:0000313" key="15">
    <source>
        <dbReference type="WBParaSite" id="BXY_0110300.1"/>
    </source>
</evidence>
<keyword evidence="14" id="KW-1185">Reference proteome</keyword>
<dbReference type="WBParaSite" id="BXY_0110300.1">
    <property type="protein sequence ID" value="BXY_0110300.1"/>
    <property type="gene ID" value="BXY_0110300"/>
</dbReference>
<proteinExistence type="inferred from homology"/>
<dbReference type="OrthoDB" id="5844513at2759"/>
<accession>A0A1I7RK70</accession>
<dbReference type="EMBL" id="CAJFCV020000006">
    <property type="protein sequence ID" value="CAG9131461.1"/>
    <property type="molecule type" value="Genomic_DNA"/>
</dbReference>
<dbReference type="eggNOG" id="KOG0436">
    <property type="taxonomic scope" value="Eukaryota"/>
</dbReference>
<evidence type="ECO:0000259" key="11">
    <source>
        <dbReference type="Pfam" id="PF09334"/>
    </source>
</evidence>
<evidence type="ECO:0000313" key="13">
    <source>
        <dbReference type="Proteomes" id="UP000095284"/>
    </source>
</evidence>
<dbReference type="InterPro" id="IPR023457">
    <property type="entry name" value="Met-tRNA_synth_2"/>
</dbReference>
<dbReference type="GO" id="GO:0005739">
    <property type="term" value="C:mitochondrion"/>
    <property type="evidence" value="ECO:0007669"/>
    <property type="project" value="UniProtKB-ARBA"/>
</dbReference>
<dbReference type="PANTHER" id="PTHR43326">
    <property type="entry name" value="METHIONYL-TRNA SYNTHETASE"/>
    <property type="match status" value="1"/>
</dbReference>
<dbReference type="InterPro" id="IPR033911">
    <property type="entry name" value="MetRS_core"/>
</dbReference>
<organism evidence="13 15">
    <name type="scientific">Bursaphelenchus xylophilus</name>
    <name type="common">Pinewood nematode worm</name>
    <name type="synonym">Aphelenchoides xylophilus</name>
    <dbReference type="NCBI Taxonomy" id="6326"/>
    <lineage>
        <taxon>Eukaryota</taxon>
        <taxon>Metazoa</taxon>
        <taxon>Ecdysozoa</taxon>
        <taxon>Nematoda</taxon>
        <taxon>Chromadorea</taxon>
        <taxon>Rhabditida</taxon>
        <taxon>Tylenchina</taxon>
        <taxon>Tylenchomorpha</taxon>
        <taxon>Aphelenchoidea</taxon>
        <taxon>Aphelenchoididae</taxon>
        <taxon>Bursaphelenchus</taxon>
    </lineage>
</organism>
<keyword evidence="5 10" id="KW-0648">Protein biosynthesis</keyword>
<dbReference type="Pfam" id="PF09334">
    <property type="entry name" value="tRNA-synt_1g"/>
    <property type="match status" value="1"/>
</dbReference>
<reference evidence="15" key="1">
    <citation type="submission" date="2016-11" db="UniProtKB">
        <authorList>
            <consortium name="WormBaseParasite"/>
        </authorList>
    </citation>
    <scope>IDENTIFICATION</scope>
</reference>
<protein>
    <recommendedName>
        <fullName evidence="7">Methionine--tRNA ligase, mitochondrial</fullName>
        <ecNumber evidence="1">6.1.1.10</ecNumber>
    </recommendedName>
    <alternativeName>
        <fullName evidence="8">Mitochondrial methionyl-tRNA synthetase</fullName>
    </alternativeName>
</protein>
<dbReference type="SMR" id="A0A1I7RK70"/>
<evidence type="ECO:0000256" key="5">
    <source>
        <dbReference type="ARBA" id="ARBA00022917"/>
    </source>
</evidence>
<comment type="catalytic activity">
    <reaction evidence="9">
        <text>tRNA(Met) + L-methionine + ATP = L-methionyl-tRNA(Met) + AMP + diphosphate</text>
        <dbReference type="Rhea" id="RHEA:13481"/>
        <dbReference type="Rhea" id="RHEA-COMP:9667"/>
        <dbReference type="Rhea" id="RHEA-COMP:9698"/>
        <dbReference type="ChEBI" id="CHEBI:30616"/>
        <dbReference type="ChEBI" id="CHEBI:33019"/>
        <dbReference type="ChEBI" id="CHEBI:57844"/>
        <dbReference type="ChEBI" id="CHEBI:78442"/>
        <dbReference type="ChEBI" id="CHEBI:78530"/>
        <dbReference type="ChEBI" id="CHEBI:456215"/>
        <dbReference type="EC" id="6.1.1.10"/>
    </reaction>
</comment>
<name>A0A1I7RK70_BURXY</name>
<evidence type="ECO:0000256" key="7">
    <source>
        <dbReference type="ARBA" id="ARBA00026124"/>
    </source>
</evidence>
<gene>
    <name evidence="12" type="ORF">BXYJ_LOCUS15309</name>
</gene>
<keyword evidence="3 10" id="KW-0547">Nucleotide-binding</keyword>
<dbReference type="InterPro" id="IPR015413">
    <property type="entry name" value="Methionyl/Leucyl_tRNA_Synth"/>
</dbReference>
<dbReference type="FunFam" id="2.170.220.10:FF:000001">
    <property type="entry name" value="methionine--tRNA ligase, mitochondrial"/>
    <property type="match status" value="1"/>
</dbReference>
<feature type="domain" description="Methionyl/Leucyl tRNA synthetase" evidence="11">
    <location>
        <begin position="1"/>
        <end position="334"/>
    </location>
</feature>
<evidence type="ECO:0000256" key="8">
    <source>
        <dbReference type="ARBA" id="ARBA00030331"/>
    </source>
</evidence>
<sequence>MFYVNGEPHIGHLYSALLADANHRWTLLKENKKSDNLHQFIVGTDEHGIKVQTAAKNSGKTPKEHCDFYAERFRLLFEEFNIGYTRNLRTTDPEHEVTVKEMWNRLKSNGYIYKSTYEGWYSMVDERFYTEEEIEKRNINGEEVTVAKESLSKVEWIQEDNYMFKLEKFKDAIHKWLTTQGTISPASQLPHILQSLKTQKDLSISRDSTRLKWGIRVPDDDSQTLYVWLDALCSYLTATGFPTDTKWMNLWPADIHFIGKDIRTFHAIFWPAFLLAADLPLPKKIYVHSHWLVDGRKMSKSIGNVVNPFLIKDLLTVDGLRYFLLKQSTQHNDASKFIIFWGLFYSG</sequence>
<dbReference type="SUPFAM" id="SSF52374">
    <property type="entry name" value="Nucleotidylyl transferase"/>
    <property type="match status" value="1"/>
</dbReference>
<keyword evidence="4 10" id="KW-0067">ATP-binding</keyword>
<evidence type="ECO:0000256" key="9">
    <source>
        <dbReference type="ARBA" id="ARBA00047364"/>
    </source>
</evidence>
<dbReference type="GO" id="GO:0004825">
    <property type="term" value="F:methionine-tRNA ligase activity"/>
    <property type="evidence" value="ECO:0007669"/>
    <property type="project" value="UniProtKB-EC"/>
</dbReference>
<keyword evidence="6 10" id="KW-0030">Aminoacyl-tRNA synthetase</keyword>
<dbReference type="Proteomes" id="UP000659654">
    <property type="component" value="Unassembled WGS sequence"/>
</dbReference>
<dbReference type="GO" id="GO:0005524">
    <property type="term" value="F:ATP binding"/>
    <property type="evidence" value="ECO:0007669"/>
    <property type="project" value="UniProtKB-KW"/>
</dbReference>
<dbReference type="Proteomes" id="UP000095284">
    <property type="component" value="Unplaced"/>
</dbReference>
<dbReference type="Proteomes" id="UP000582659">
    <property type="component" value="Unassembled WGS sequence"/>
</dbReference>